<evidence type="ECO:0000259" key="4">
    <source>
        <dbReference type="Pfam" id="PF12680"/>
    </source>
</evidence>
<comment type="caution">
    <text evidence="5">The sequence shown here is derived from an EMBL/GenBank/DDBJ whole genome shotgun (WGS) entry which is preliminary data.</text>
</comment>
<dbReference type="SUPFAM" id="SSF54593">
    <property type="entry name" value="Glyoxalase/Bleomycin resistance protein/Dihydroxybiphenyl dioxygenase"/>
    <property type="match status" value="1"/>
</dbReference>
<evidence type="ECO:0000313" key="5">
    <source>
        <dbReference type="EMBL" id="GBG23235.1"/>
    </source>
</evidence>
<evidence type="ECO:0000259" key="1">
    <source>
        <dbReference type="Pfam" id="PF00903"/>
    </source>
</evidence>
<name>A0A2R5FY94_NOSCO</name>
<dbReference type="Gene3D" id="3.10.180.10">
    <property type="entry name" value="2,3-Dihydroxybiphenyl 1,2-Dioxygenase, domain 1"/>
    <property type="match status" value="1"/>
</dbReference>
<dbReference type="PANTHER" id="PTHR33570:SF2">
    <property type="entry name" value="CARBOXYMUCONOLACTONE DECARBOXYLASE-LIKE DOMAIN-CONTAINING PROTEIN"/>
    <property type="match status" value="1"/>
</dbReference>
<evidence type="ECO:0000259" key="2">
    <source>
        <dbReference type="Pfam" id="PF02627"/>
    </source>
</evidence>
<dbReference type="GO" id="GO:0051920">
    <property type="term" value="F:peroxiredoxin activity"/>
    <property type="evidence" value="ECO:0007669"/>
    <property type="project" value="InterPro"/>
</dbReference>
<dbReference type="Gene3D" id="1.20.1290.10">
    <property type="entry name" value="AhpD-like"/>
    <property type="match status" value="1"/>
</dbReference>
<dbReference type="SUPFAM" id="SSF55961">
    <property type="entry name" value="Bet v1-like"/>
    <property type="match status" value="1"/>
</dbReference>
<dbReference type="OrthoDB" id="570208at2"/>
<dbReference type="InterPro" id="IPR029068">
    <property type="entry name" value="Glyas_Bleomycin-R_OHBP_Dase"/>
</dbReference>
<dbReference type="Pfam" id="PF12680">
    <property type="entry name" value="SnoaL_2"/>
    <property type="match status" value="2"/>
</dbReference>
<dbReference type="Pfam" id="PF08982">
    <property type="entry name" value="AtaL"/>
    <property type="match status" value="1"/>
</dbReference>
<protein>
    <submittedName>
        <fullName evidence="5">Ethyl tert-butyl ether degradation EthD</fullName>
    </submittedName>
</protein>
<evidence type="ECO:0000313" key="6">
    <source>
        <dbReference type="Proteomes" id="UP000245124"/>
    </source>
</evidence>
<dbReference type="InterPro" id="IPR029032">
    <property type="entry name" value="AhpD-like"/>
</dbReference>
<dbReference type="Pfam" id="PF07110">
    <property type="entry name" value="EthD"/>
    <property type="match status" value="1"/>
</dbReference>
<dbReference type="InterPro" id="IPR011008">
    <property type="entry name" value="Dimeric_a/b-barrel"/>
</dbReference>
<dbReference type="RefSeq" id="WP_109013130.1">
    <property type="nucleotide sequence ID" value="NZ_BDUD01000002.1"/>
</dbReference>
<dbReference type="InterPro" id="IPR052512">
    <property type="entry name" value="4CMD/NDH-1_regulator"/>
</dbReference>
<dbReference type="Gene3D" id="3.30.70.100">
    <property type="match status" value="2"/>
</dbReference>
<dbReference type="InterPro" id="IPR015075">
    <property type="entry name" value="AtaL"/>
</dbReference>
<dbReference type="InterPro" id="IPR032710">
    <property type="entry name" value="NTF2-like_dom_sf"/>
</dbReference>
<dbReference type="InterPro" id="IPR004360">
    <property type="entry name" value="Glyas_Fos-R_dOase_dom"/>
</dbReference>
<feature type="domain" description="Glyoxalase/fosfomycin resistance/dioxygenase" evidence="1">
    <location>
        <begin position="447"/>
        <end position="583"/>
    </location>
</feature>
<dbReference type="InterPro" id="IPR003779">
    <property type="entry name" value="CMD-like"/>
</dbReference>
<evidence type="ECO:0000259" key="3">
    <source>
        <dbReference type="Pfam" id="PF07110"/>
    </source>
</evidence>
<feature type="domain" description="Carboxymuconolactone decarboxylase-like" evidence="2">
    <location>
        <begin position="26"/>
        <end position="108"/>
    </location>
</feature>
<dbReference type="Pfam" id="PF00903">
    <property type="entry name" value="Glyoxalase"/>
    <property type="match status" value="1"/>
</dbReference>
<dbReference type="Pfam" id="PF02627">
    <property type="entry name" value="CMD"/>
    <property type="match status" value="1"/>
</dbReference>
<proteinExistence type="predicted"/>
<dbReference type="SUPFAM" id="SSF54427">
    <property type="entry name" value="NTF2-like"/>
    <property type="match status" value="2"/>
</dbReference>
<organism evidence="5 6">
    <name type="scientific">Nostoc commune NIES-4072</name>
    <dbReference type="NCBI Taxonomy" id="2005467"/>
    <lineage>
        <taxon>Bacteria</taxon>
        <taxon>Bacillati</taxon>
        <taxon>Cyanobacteriota</taxon>
        <taxon>Cyanophyceae</taxon>
        <taxon>Nostocales</taxon>
        <taxon>Nostocaceae</taxon>
        <taxon>Nostoc</taxon>
    </lineage>
</organism>
<dbReference type="InterPro" id="IPR037401">
    <property type="entry name" value="SnoaL-like"/>
</dbReference>
<keyword evidence="6" id="KW-1185">Reference proteome</keyword>
<dbReference type="InterPro" id="IPR009799">
    <property type="entry name" value="EthD_dom"/>
</dbReference>
<dbReference type="EMBL" id="BDUD01000002">
    <property type="protein sequence ID" value="GBG23235.1"/>
    <property type="molecule type" value="Genomic_DNA"/>
</dbReference>
<sequence>MTDNRVYKNAVLDDLELQAGLKSINPKFGDFVIRVAGEAWDLPLIDQKTKALMAIAIDVVNQNHKGPGNPFAAHLDMAFKQGAAYEEIEELLLFMCVYAGFNKVASCFGTLNKIFEQSSVELRNAAMISAIKKADYAIRDQNGTAVFYVLLWKRKSITLDLFDDYWRNVHGPVCARLPGQHQYWQFHLANNQGDLWPTIEGIEYDLPPEDQFDGIAELTFETEVDRQTWFKSAAILMDDERNIFSKAIGYITNSGNSQTYIDSIPTGAPNGNLNVIKFHVMVKKSDAVSVEAFRRYMTDSFAPAVVQSDSVVKFRLHLLEEVDNSRPDAPGVSHYEAPEKQYQAAFEIAFANPLEMETFFASKEYAIAVQDQAKYVQQILPFPERTAYTFVYESKITLAGQCSSKVADLIMKVGATNQLKDDIVSLMNGTQNQQNGKSGLGHYLQGVQHFGITVYDMPKSLEFYLEVLGGKVAIGGDGFYGEALHNLLFQKEEVEAIEKGIDPKALGVANIRDGSDMALDVRFISFGNTVVEIIHFRDAKLTLAAPNAFEKIPSSVGYTNAPHLSFYVKDDVDIDVFAKELEDECQRRGLTEVVVNRIVRANSAEEMKKLAPKFAKTDFTDDFEGWALFYCKGPNGEQLEFNQVTRKAKENFTRAETEYNQANGTNYWFLNSQKPKSNTQGLYATYSIPVNAPLETVWDVLLDKMQNPQPYIPHVVEEFKILERYNNGILRKIRTPRMQMKEKVTVDEQAKKVIFTLVDHPLFTGELSNQVTLPANHNSGSLPIVTYTIDLQPTNDKALEQEEAEWFIKAAQPEAIAQAVHHLKNIIENQVNQESNTMILAHSQTFVGTKSEIVKRMFQAGESMNVENFIKFYTDDAHYQFSNFPVAYGPQGIRDSSVDFLATVAKVYHHIKNMWEVGDTVICEMDVTYIRHDGKVFTLPCCDTIVFKGDKVQELRIYMNIDPVFVFDNNETQSKPASSSGSLTKTLEKMYAALHAENWDEFMTFFTPNLLYKIGANDPVIGPEACRDLLSHIYKTLKLTTHNTRGMWEIGNTIILEMDANYIHKVDKRFVQVPCTDIYRFDGDKIYEWRVYPDASQTGVRI</sequence>
<dbReference type="Gene3D" id="3.10.450.50">
    <property type="match status" value="2"/>
</dbReference>
<gene>
    <name evidence="5" type="ORF">NIES4072_69470</name>
</gene>
<dbReference type="Gene3D" id="3.30.530.20">
    <property type="match status" value="1"/>
</dbReference>
<accession>A0A2R5FY94</accession>
<dbReference type="SUPFAM" id="SSF54909">
    <property type="entry name" value="Dimeric alpha+beta barrel"/>
    <property type="match status" value="2"/>
</dbReference>
<dbReference type="AlphaFoldDB" id="A0A2R5FY94"/>
<feature type="domain" description="SnoaL-like" evidence="4">
    <location>
        <begin position="854"/>
        <end position="954"/>
    </location>
</feature>
<dbReference type="Proteomes" id="UP000245124">
    <property type="component" value="Unassembled WGS sequence"/>
</dbReference>
<dbReference type="SUPFAM" id="SSF69118">
    <property type="entry name" value="AhpD-like"/>
    <property type="match status" value="1"/>
</dbReference>
<dbReference type="PANTHER" id="PTHR33570">
    <property type="entry name" value="4-CARBOXYMUCONOLACTONE DECARBOXYLASE FAMILY PROTEIN"/>
    <property type="match status" value="1"/>
</dbReference>
<feature type="domain" description="SnoaL-like" evidence="4">
    <location>
        <begin position="988"/>
        <end position="1089"/>
    </location>
</feature>
<feature type="domain" description="EthD" evidence="3">
    <location>
        <begin position="155"/>
        <end position="244"/>
    </location>
</feature>
<reference evidence="5 6" key="1">
    <citation type="submission" date="2017-06" db="EMBL/GenBank/DDBJ databases">
        <title>Genome sequencing of cyanobaciteial culture collection at National Institute for Environmental Studies (NIES).</title>
        <authorList>
            <person name="Hirose Y."/>
            <person name="Shimura Y."/>
            <person name="Fujisawa T."/>
            <person name="Nakamura Y."/>
            <person name="Kawachi M."/>
        </authorList>
    </citation>
    <scope>NUCLEOTIDE SEQUENCE [LARGE SCALE GENOMIC DNA]</scope>
    <source>
        <strain evidence="5 6">NIES-4072</strain>
    </source>
</reference>
<dbReference type="InterPro" id="IPR023393">
    <property type="entry name" value="START-like_dom_sf"/>
</dbReference>